<dbReference type="PANTHER" id="PTHR46832">
    <property type="entry name" value="5'-METHYLTHIOADENOSINE/S-ADENOSYLHOMOCYSTEINE NUCLEOSIDASE"/>
    <property type="match status" value="1"/>
</dbReference>
<dbReference type="SUPFAM" id="SSF53167">
    <property type="entry name" value="Purine and uridine phosphorylases"/>
    <property type="match status" value="1"/>
</dbReference>
<reference evidence="3" key="1">
    <citation type="journal article" date="2021" name="Front. Microbiol.">
        <title>Comprehensive Comparative Genomics and Phenotyping of Methylobacterium Species.</title>
        <authorList>
            <person name="Alessa O."/>
            <person name="Ogura Y."/>
            <person name="Fujitani Y."/>
            <person name="Takami H."/>
            <person name="Hayashi T."/>
            <person name="Sahin N."/>
            <person name="Tani A."/>
        </authorList>
    </citation>
    <scope>NUCLEOTIDE SEQUENCE</scope>
    <source>
        <strain evidence="3">NBRC 15686</strain>
    </source>
</reference>
<evidence type="ECO:0000313" key="3">
    <source>
        <dbReference type="EMBL" id="GJE64279.1"/>
    </source>
</evidence>
<feature type="compositionally biased region" description="Basic and acidic residues" evidence="1">
    <location>
        <begin position="324"/>
        <end position="347"/>
    </location>
</feature>
<dbReference type="Pfam" id="PF01048">
    <property type="entry name" value="PNP_UDP_1"/>
    <property type="match status" value="1"/>
</dbReference>
<dbReference type="CDD" id="cd09008">
    <property type="entry name" value="MTAN"/>
    <property type="match status" value="1"/>
</dbReference>
<dbReference type="Proteomes" id="UP001055039">
    <property type="component" value="Unassembled WGS sequence"/>
</dbReference>
<feature type="region of interest" description="Disordered" evidence="1">
    <location>
        <begin position="324"/>
        <end position="360"/>
    </location>
</feature>
<dbReference type="PANTHER" id="PTHR46832:SF1">
    <property type="entry name" value="5'-METHYLTHIOADENOSINE_S-ADENOSYLHOMOCYSTEINE NUCLEOSIDASE"/>
    <property type="match status" value="1"/>
</dbReference>
<comment type="caution">
    <text evidence="3">The sequence shown here is derived from an EMBL/GenBank/DDBJ whole genome shotgun (WGS) entry which is preliminary data.</text>
</comment>
<dbReference type="EMBL" id="BPRC01000003">
    <property type="protein sequence ID" value="GJE64279.1"/>
    <property type="molecule type" value="Genomic_DNA"/>
</dbReference>
<evidence type="ECO:0000256" key="1">
    <source>
        <dbReference type="SAM" id="MobiDB-lite"/>
    </source>
</evidence>
<name>A0ABQ4UB84_9HYPH</name>
<keyword evidence="4" id="KW-1185">Reference proteome</keyword>
<organism evidence="3 4">
    <name type="scientific">Methylorubrum aminovorans</name>
    <dbReference type="NCBI Taxonomy" id="269069"/>
    <lineage>
        <taxon>Bacteria</taxon>
        <taxon>Pseudomonadati</taxon>
        <taxon>Pseudomonadota</taxon>
        <taxon>Alphaproteobacteria</taxon>
        <taxon>Hyphomicrobiales</taxon>
        <taxon>Methylobacteriaceae</taxon>
        <taxon>Methylorubrum</taxon>
    </lineage>
</organism>
<proteinExistence type="predicted"/>
<protein>
    <submittedName>
        <fullName evidence="3">5'-methylthioadenosine/S-adenosylhomocysteine nucleosidase</fullName>
    </submittedName>
</protein>
<reference evidence="3" key="2">
    <citation type="submission" date="2021-08" db="EMBL/GenBank/DDBJ databases">
        <authorList>
            <person name="Tani A."/>
            <person name="Ola A."/>
            <person name="Ogura Y."/>
            <person name="Katsura K."/>
            <person name="Hayashi T."/>
        </authorList>
    </citation>
    <scope>NUCLEOTIDE SEQUENCE</scope>
    <source>
        <strain evidence="3">NBRC 15686</strain>
    </source>
</reference>
<dbReference type="InterPro" id="IPR000845">
    <property type="entry name" value="Nucleoside_phosphorylase_d"/>
</dbReference>
<evidence type="ECO:0000313" key="4">
    <source>
        <dbReference type="Proteomes" id="UP001055039"/>
    </source>
</evidence>
<dbReference type="Gene3D" id="3.40.50.1580">
    <property type="entry name" value="Nucleoside phosphorylase domain"/>
    <property type="match status" value="1"/>
</dbReference>
<feature type="domain" description="Nucleoside phosphorylase" evidence="2">
    <location>
        <begin position="163"/>
        <end position="433"/>
    </location>
</feature>
<sequence>MREDCGLPDNVLEGWTVRVRHSKQEPFLTIGQGFKELLRARGAILRDVPDLDHVLSVSHQQERLDAIDSYLMVAGTTNVSAEAMELAHERCSSGAWFSARTVVTMPKGHGEGFIRKRLAFHGVVTELYEDFEVEDGTLCVRTLDHIISRKREAEVLAKKKNPRLGILTALTVEMEAFTSLLNDVEEDVTRVDGVLRNYVHGTLPARNGGKHEIVVVRTSAGNAVSAALAERLFADFGLDEVMMVGIAGGIPRVAPKHDDVRLGDIVVSGRKGVIQYDHVKERVTGPQPAHQPMAPVRAFVDLAETISGSETAMAAFNTRLAEATREDGPYKRPHARTDVLRDDRDPDNPVTIRRKKDERRARHASLAFTGAVGSATKVVKSHEERERVREDYGVIAVEMEGAGVAEAAMSNGKGFFVVRGICDYANDGKNDGWHRYASMAAAVFAVHLIESMPLSTTKTV</sequence>
<dbReference type="InterPro" id="IPR035994">
    <property type="entry name" value="Nucleoside_phosphorylase_sf"/>
</dbReference>
<evidence type="ECO:0000259" key="2">
    <source>
        <dbReference type="Pfam" id="PF01048"/>
    </source>
</evidence>
<gene>
    <name evidence="3" type="primary">mtnN_1</name>
    <name evidence="3" type="ORF">LNAOJCKE_1480</name>
</gene>
<accession>A0ABQ4UB84</accession>